<dbReference type="InterPro" id="IPR002755">
    <property type="entry name" value="DNA_primase_S"/>
</dbReference>
<sequence>MEAATETEVAIENKENNLEQAAVPTKKEQLVIDTCFTDALKIYYDRLFPVNLFYKWLSYGRDPAEGYFVNREFSFTLEGDIYLRYLSFKDNINFKADLIKNIPIKIDLGAVYDYINDKSSRKPREREYVLDIDMTDFDDVRSCCSATDICLRCWPFMTIAIRCLNAALTEDFGFRHLLWVYSGRRGIHCWVADRMSREMSSSCRGAVTNYLDVLTEVNPKRPKILFKMHPALERAAGIMRKYMDDMVVHKQKWADSTDWWTKVLKMCLDIDLRDNLEKRVLEAKDGITRWEVFKALADNRQSKKHPFYFEELLFHLLYPRLDVNVSMGLNHLLKAPFCLHPKTGRVCVPIDVDNVDEFDPFSVPTGSSLLAELDAYIRGETENLADFKKTSLKPYVEYFGSFVRRLLAKAPHRPGTRMPTRIRRSGLLNFAVV</sequence>
<keyword evidence="3 10" id="KW-0639">Primosome</keyword>
<organism evidence="11 12">
    <name type="scientific">Varroa destructor</name>
    <name type="common">Honeybee mite</name>
    <dbReference type="NCBI Taxonomy" id="109461"/>
    <lineage>
        <taxon>Eukaryota</taxon>
        <taxon>Metazoa</taxon>
        <taxon>Ecdysozoa</taxon>
        <taxon>Arthropoda</taxon>
        <taxon>Chelicerata</taxon>
        <taxon>Arachnida</taxon>
        <taxon>Acari</taxon>
        <taxon>Parasitiformes</taxon>
        <taxon>Mesostigmata</taxon>
        <taxon>Gamasina</taxon>
        <taxon>Dermanyssoidea</taxon>
        <taxon>Varroidae</taxon>
        <taxon>Varroa</taxon>
    </lineage>
</organism>
<dbReference type="InterPro" id="IPR014052">
    <property type="entry name" value="DNA_primase_ssu_euk/arc"/>
</dbReference>
<keyword evidence="8" id="KW-0862">Zinc</keyword>
<dbReference type="RefSeq" id="XP_022648098.1">
    <property type="nucleotide sequence ID" value="XM_022792363.1"/>
</dbReference>
<dbReference type="GO" id="GO:0046872">
    <property type="term" value="F:metal ion binding"/>
    <property type="evidence" value="ECO:0007669"/>
    <property type="project" value="UniProtKB-KW"/>
</dbReference>
<keyword evidence="7" id="KW-0479">Metal-binding</keyword>
<evidence type="ECO:0000256" key="2">
    <source>
        <dbReference type="ARBA" id="ARBA00022478"/>
    </source>
</evidence>
<evidence type="ECO:0000256" key="6">
    <source>
        <dbReference type="ARBA" id="ARBA00022705"/>
    </source>
</evidence>
<accession>A0A7M7J826</accession>
<dbReference type="Pfam" id="PF01896">
    <property type="entry name" value="DNA_primase_S"/>
    <property type="match status" value="1"/>
</dbReference>
<dbReference type="FunCoup" id="A0A7M7J826">
    <property type="interactions" value="165"/>
</dbReference>
<keyword evidence="2 10" id="KW-0240">DNA-directed RNA polymerase</keyword>
<dbReference type="OrthoDB" id="19606at2759"/>
<evidence type="ECO:0000256" key="5">
    <source>
        <dbReference type="ARBA" id="ARBA00022695"/>
    </source>
</evidence>
<protein>
    <recommendedName>
        <fullName evidence="10">DNA primase</fullName>
        <ecNumber evidence="10">2.7.7.-</ecNumber>
    </recommendedName>
</protein>
<evidence type="ECO:0000256" key="7">
    <source>
        <dbReference type="ARBA" id="ARBA00022723"/>
    </source>
</evidence>
<dbReference type="Gene3D" id="3.90.920.10">
    <property type="entry name" value="DNA primase, PRIM domain"/>
    <property type="match status" value="1"/>
</dbReference>
<dbReference type="Proteomes" id="UP000594260">
    <property type="component" value="Unplaced"/>
</dbReference>
<dbReference type="AlphaFoldDB" id="A0A7M7J826"/>
<dbReference type="EnsemblMetazoa" id="XM_022792363">
    <property type="protein sequence ID" value="XP_022648098"/>
    <property type="gene ID" value="LOC111244867"/>
</dbReference>
<dbReference type="FunFam" id="3.90.920.10:FF:000003">
    <property type="entry name" value="DNA primase"/>
    <property type="match status" value="1"/>
</dbReference>
<evidence type="ECO:0000256" key="10">
    <source>
        <dbReference type="RuleBase" id="RU003514"/>
    </source>
</evidence>
<evidence type="ECO:0000256" key="9">
    <source>
        <dbReference type="ARBA" id="ARBA00023163"/>
    </source>
</evidence>
<keyword evidence="4 10" id="KW-0808">Transferase</keyword>
<evidence type="ECO:0000256" key="4">
    <source>
        <dbReference type="ARBA" id="ARBA00022679"/>
    </source>
</evidence>
<dbReference type="CTD" id="136033902"/>
<dbReference type="CDD" id="cd04860">
    <property type="entry name" value="AE_Prim_S"/>
    <property type="match status" value="1"/>
</dbReference>
<evidence type="ECO:0000313" key="11">
    <source>
        <dbReference type="EnsemblMetazoa" id="XP_022648098"/>
    </source>
</evidence>
<dbReference type="InParanoid" id="A0A7M7J826"/>
<dbReference type="OMA" id="NVTRGFN"/>
<dbReference type="GeneID" id="111244867"/>
<dbReference type="NCBIfam" id="TIGR00335">
    <property type="entry name" value="primase_sml"/>
    <property type="match status" value="1"/>
</dbReference>
<reference evidence="11" key="1">
    <citation type="submission" date="2021-01" db="UniProtKB">
        <authorList>
            <consortium name="EnsemblMetazoa"/>
        </authorList>
    </citation>
    <scope>IDENTIFICATION</scope>
</reference>
<dbReference type="PANTHER" id="PTHR10536">
    <property type="entry name" value="DNA PRIMASE SMALL SUBUNIT"/>
    <property type="match status" value="1"/>
</dbReference>
<name>A0A7M7J826_VARDE</name>
<keyword evidence="12" id="KW-1185">Reference proteome</keyword>
<keyword evidence="6 10" id="KW-0235">DNA replication</keyword>
<evidence type="ECO:0000256" key="1">
    <source>
        <dbReference type="ARBA" id="ARBA00009762"/>
    </source>
</evidence>
<keyword evidence="9" id="KW-0804">Transcription</keyword>
<dbReference type="GO" id="GO:0005658">
    <property type="term" value="C:alpha DNA polymerase:primase complex"/>
    <property type="evidence" value="ECO:0007669"/>
    <property type="project" value="UniProtKB-ARBA"/>
</dbReference>
<dbReference type="GO" id="GO:0003899">
    <property type="term" value="F:DNA-directed RNA polymerase activity"/>
    <property type="evidence" value="ECO:0007669"/>
    <property type="project" value="InterPro"/>
</dbReference>
<dbReference type="GO" id="GO:0006269">
    <property type="term" value="P:DNA replication, synthesis of primer"/>
    <property type="evidence" value="ECO:0007669"/>
    <property type="project" value="UniProtKB-KW"/>
</dbReference>
<comment type="similarity">
    <text evidence="1 10">Belongs to the eukaryotic-type primase small subunit family.</text>
</comment>
<evidence type="ECO:0000313" key="12">
    <source>
        <dbReference type="Proteomes" id="UP000594260"/>
    </source>
</evidence>
<proteinExistence type="inferred from homology"/>
<dbReference type="EC" id="2.7.7.-" evidence="10"/>
<dbReference type="KEGG" id="vde:111244867"/>
<dbReference type="SUPFAM" id="SSF56747">
    <property type="entry name" value="Prim-pol domain"/>
    <property type="match status" value="1"/>
</dbReference>
<keyword evidence="5" id="KW-0548">Nucleotidyltransferase</keyword>
<evidence type="ECO:0000256" key="8">
    <source>
        <dbReference type="ARBA" id="ARBA00022833"/>
    </source>
</evidence>
<evidence type="ECO:0000256" key="3">
    <source>
        <dbReference type="ARBA" id="ARBA00022515"/>
    </source>
</evidence>